<dbReference type="Pfam" id="PF19789">
    <property type="entry name" value="DUF6273"/>
    <property type="match status" value="1"/>
</dbReference>
<evidence type="ECO:0000259" key="1">
    <source>
        <dbReference type="Pfam" id="PF19789"/>
    </source>
</evidence>
<sequence length="282" mass="31690">MKLGDLPIGARVCDQGGEAAFLVAAQNHPGYAGTTLLAEKVLGVRCLDAAEPQRRQVSIFERVWQFGSNDYATSNLHQWLNSQETDWFHPQHEEDCPPSTPYLRYGEQPYDGLPGYLSGFSKTFLAQMLVSQVPVLRRTEQGKAELTWVKARVFLPSRTELNKGDECGVAEGKPLPLLWDQRIFKAVPQESELKKHGRSWNPGRATAPEDAPQIYDPRYGWWYWMRTPSSLYAFLTRVASPYGAVSYTYANNDVVGVRPLMNLDAGTQVEGDGQIDETYTIV</sequence>
<protein>
    <recommendedName>
        <fullName evidence="1">DUF6273 domain-containing protein</fullName>
    </recommendedName>
</protein>
<gene>
    <name evidence="2" type="ORF">H8S23_10170</name>
</gene>
<dbReference type="InterPro" id="IPR046240">
    <property type="entry name" value="DUF6273"/>
</dbReference>
<evidence type="ECO:0000313" key="3">
    <source>
        <dbReference type="Proteomes" id="UP000659630"/>
    </source>
</evidence>
<dbReference type="Proteomes" id="UP000659630">
    <property type="component" value="Unassembled WGS sequence"/>
</dbReference>
<proteinExistence type="predicted"/>
<dbReference type="RefSeq" id="WP_186888230.1">
    <property type="nucleotide sequence ID" value="NZ_JACONZ010000003.1"/>
</dbReference>
<keyword evidence="3" id="KW-1185">Reference proteome</keyword>
<accession>A0A923KYD8</accession>
<name>A0A923KYD8_9FIRM</name>
<reference evidence="2" key="1">
    <citation type="submission" date="2020-08" db="EMBL/GenBank/DDBJ databases">
        <title>Genome public.</title>
        <authorList>
            <person name="Liu C."/>
            <person name="Sun Q."/>
        </authorList>
    </citation>
    <scope>NUCLEOTIDE SEQUENCE</scope>
    <source>
        <strain evidence="2">BX8</strain>
    </source>
</reference>
<organism evidence="2 3">
    <name type="scientific">Anaerofilum hominis</name>
    <dbReference type="NCBI Taxonomy" id="2763016"/>
    <lineage>
        <taxon>Bacteria</taxon>
        <taxon>Bacillati</taxon>
        <taxon>Bacillota</taxon>
        <taxon>Clostridia</taxon>
        <taxon>Eubacteriales</taxon>
        <taxon>Oscillospiraceae</taxon>
        <taxon>Anaerofilum</taxon>
    </lineage>
</organism>
<evidence type="ECO:0000313" key="2">
    <source>
        <dbReference type="EMBL" id="MBC5581874.1"/>
    </source>
</evidence>
<dbReference type="EMBL" id="JACONZ010000003">
    <property type="protein sequence ID" value="MBC5581874.1"/>
    <property type="molecule type" value="Genomic_DNA"/>
</dbReference>
<comment type="caution">
    <text evidence="2">The sequence shown here is derived from an EMBL/GenBank/DDBJ whole genome shotgun (WGS) entry which is preliminary data.</text>
</comment>
<feature type="domain" description="DUF6273" evidence="1">
    <location>
        <begin position="62"/>
        <end position="264"/>
    </location>
</feature>
<dbReference type="AlphaFoldDB" id="A0A923KYD8"/>